<evidence type="ECO:0000313" key="2">
    <source>
        <dbReference type="EMBL" id="SNR91147.1"/>
    </source>
</evidence>
<dbReference type="EMBL" id="FZOD01000001">
    <property type="protein sequence ID" value="SNR91147.1"/>
    <property type="molecule type" value="Genomic_DNA"/>
</dbReference>
<sequence length="56" mass="6320">MIVKTDYGVLSRFLVNSVDFDDHATATWQREKKSMRRRGGGPVRSTAPGHRSIMEA</sequence>
<protein>
    <submittedName>
        <fullName evidence="2">Uncharacterized protein</fullName>
    </submittedName>
</protein>
<gene>
    <name evidence="2" type="ORF">SAMN05216276_1001159</name>
</gene>
<reference evidence="2 3" key="1">
    <citation type="submission" date="2017-06" db="EMBL/GenBank/DDBJ databases">
        <authorList>
            <person name="Kim H.J."/>
            <person name="Triplett B.A."/>
        </authorList>
    </citation>
    <scope>NUCLEOTIDE SEQUENCE [LARGE SCALE GENOMIC DNA]</scope>
    <source>
        <strain evidence="2 3">CGMCC 4.2132</strain>
    </source>
</reference>
<proteinExistence type="predicted"/>
<organism evidence="2 3">
    <name type="scientific">Streptosporangium subroseum</name>
    <dbReference type="NCBI Taxonomy" id="106412"/>
    <lineage>
        <taxon>Bacteria</taxon>
        <taxon>Bacillati</taxon>
        <taxon>Actinomycetota</taxon>
        <taxon>Actinomycetes</taxon>
        <taxon>Streptosporangiales</taxon>
        <taxon>Streptosporangiaceae</taxon>
        <taxon>Streptosporangium</taxon>
    </lineage>
</organism>
<evidence type="ECO:0000313" key="3">
    <source>
        <dbReference type="Proteomes" id="UP000198282"/>
    </source>
</evidence>
<evidence type="ECO:0000256" key="1">
    <source>
        <dbReference type="SAM" id="MobiDB-lite"/>
    </source>
</evidence>
<dbReference type="AlphaFoldDB" id="A0A239A6A9"/>
<name>A0A239A6A9_9ACTN</name>
<accession>A0A239A6A9</accession>
<keyword evidence="3" id="KW-1185">Reference proteome</keyword>
<dbReference type="Proteomes" id="UP000198282">
    <property type="component" value="Unassembled WGS sequence"/>
</dbReference>
<feature type="region of interest" description="Disordered" evidence="1">
    <location>
        <begin position="31"/>
        <end position="56"/>
    </location>
</feature>